<feature type="compositionally biased region" description="Basic and acidic residues" evidence="1">
    <location>
        <begin position="166"/>
        <end position="180"/>
    </location>
</feature>
<gene>
    <name evidence="2" type="ORF">PGT21_021321</name>
</gene>
<dbReference type="Proteomes" id="UP000324748">
    <property type="component" value="Unassembled WGS sequence"/>
</dbReference>
<dbReference type="OrthoDB" id="10364994at2759"/>
<proteinExistence type="predicted"/>
<evidence type="ECO:0000313" key="2">
    <source>
        <dbReference type="EMBL" id="KAA1117727.1"/>
    </source>
</evidence>
<evidence type="ECO:0000313" key="3">
    <source>
        <dbReference type="Proteomes" id="UP000324748"/>
    </source>
</evidence>
<dbReference type="AlphaFoldDB" id="A0A5B0QWN8"/>
<feature type="region of interest" description="Disordered" evidence="1">
    <location>
        <begin position="164"/>
        <end position="184"/>
    </location>
</feature>
<protein>
    <submittedName>
        <fullName evidence="2">Uncharacterized protein</fullName>
    </submittedName>
</protein>
<dbReference type="EMBL" id="VSWC01000002">
    <property type="protein sequence ID" value="KAA1117727.1"/>
    <property type="molecule type" value="Genomic_DNA"/>
</dbReference>
<organism evidence="2 3">
    <name type="scientific">Puccinia graminis f. sp. tritici</name>
    <dbReference type="NCBI Taxonomy" id="56615"/>
    <lineage>
        <taxon>Eukaryota</taxon>
        <taxon>Fungi</taxon>
        <taxon>Dikarya</taxon>
        <taxon>Basidiomycota</taxon>
        <taxon>Pucciniomycotina</taxon>
        <taxon>Pucciniomycetes</taxon>
        <taxon>Pucciniales</taxon>
        <taxon>Pucciniaceae</taxon>
        <taxon>Puccinia</taxon>
    </lineage>
</organism>
<keyword evidence="3" id="KW-1185">Reference proteome</keyword>
<evidence type="ECO:0000256" key="1">
    <source>
        <dbReference type="SAM" id="MobiDB-lite"/>
    </source>
</evidence>
<comment type="caution">
    <text evidence="2">The sequence shown here is derived from an EMBL/GenBank/DDBJ whole genome shotgun (WGS) entry which is preliminary data.</text>
</comment>
<reference evidence="2 3" key="1">
    <citation type="submission" date="2019-05" db="EMBL/GenBank/DDBJ databases">
        <title>Emergence of the Ug99 lineage of the wheat stem rust pathogen through somatic hybridization.</title>
        <authorList>
            <person name="Li F."/>
            <person name="Upadhyaya N.M."/>
            <person name="Sperschneider J."/>
            <person name="Matny O."/>
            <person name="Nguyen-Phuc H."/>
            <person name="Mago R."/>
            <person name="Raley C."/>
            <person name="Miller M.E."/>
            <person name="Silverstein K.A.T."/>
            <person name="Henningsen E."/>
            <person name="Hirsch C.D."/>
            <person name="Visser B."/>
            <person name="Pretorius Z.A."/>
            <person name="Steffenson B.J."/>
            <person name="Schwessinger B."/>
            <person name="Dodds P.N."/>
            <person name="Figueroa M."/>
        </authorList>
    </citation>
    <scope>NUCLEOTIDE SEQUENCE [LARGE SCALE GENOMIC DNA]</scope>
    <source>
        <strain evidence="2">21-0</strain>
    </source>
</reference>
<accession>A0A5B0QWN8</accession>
<sequence>MYLWNSAGFCSGTHQIHDLILPLNKWNPERAPCCSGKGHARPPSHLGPSPARWCRLHIQSELDQRAETSADNFDLARCLNPRAHHKRLYGATIATTILVIQESALCAANSHRGVGSLRAESAAVVPKNCKGSPKTTVCGSEGGVRLTTSRRKSRVVPADLAGDFRTQSHPEGWRREEDAKSSPVQEAFLPLSKQDTPGGVGATARPQTTSWLARSLAVPPF</sequence>
<name>A0A5B0QWN8_PUCGR</name>